<dbReference type="Proteomes" id="UP000183700">
    <property type="component" value="Unassembled WGS sequence"/>
</dbReference>
<comment type="caution">
    <text evidence="11">The sequence shown here is derived from an EMBL/GenBank/DDBJ whole genome shotgun (WGS) entry which is preliminary data.</text>
</comment>
<evidence type="ECO:0000256" key="6">
    <source>
        <dbReference type="SAM" id="MobiDB-lite"/>
    </source>
</evidence>
<keyword evidence="7" id="KW-0472">Membrane</keyword>
<dbReference type="InterPro" id="IPR008456">
    <property type="entry name" value="Collagen-bd_dom"/>
</dbReference>
<dbReference type="SUPFAM" id="SSF49401">
    <property type="entry name" value="Bacterial adhesins"/>
    <property type="match status" value="5"/>
</dbReference>
<dbReference type="Pfam" id="PF17802">
    <property type="entry name" value="SpaA"/>
    <property type="match status" value="2"/>
</dbReference>
<keyword evidence="2" id="KW-0134">Cell wall</keyword>
<feature type="region of interest" description="Disordered" evidence="6">
    <location>
        <begin position="180"/>
        <end position="203"/>
    </location>
</feature>
<dbReference type="InterPro" id="IPR041171">
    <property type="entry name" value="SDR_Ig"/>
</dbReference>
<reference evidence="11 12" key="1">
    <citation type="submission" date="2014-12" db="EMBL/GenBank/DDBJ databases">
        <title>Draft genome sequences of 29 type strains of Enterococci.</title>
        <authorList>
            <person name="Zhong Z."/>
            <person name="Sun Z."/>
            <person name="Liu W."/>
            <person name="Zhang W."/>
            <person name="Zhang H."/>
        </authorList>
    </citation>
    <scope>NUCLEOTIDE SEQUENCE [LARGE SCALE GENOMIC DNA]</scope>
    <source>
        <strain evidence="11 12">DSM 22802</strain>
    </source>
</reference>
<evidence type="ECO:0000256" key="7">
    <source>
        <dbReference type="SAM" id="Phobius"/>
    </source>
</evidence>
<accession>A0A1L8SRC9</accession>
<gene>
    <name evidence="11" type="ORF">RV00_GL000806</name>
</gene>
<evidence type="ECO:0000313" key="12">
    <source>
        <dbReference type="Proteomes" id="UP000183700"/>
    </source>
</evidence>
<feature type="domain" description="SDR-like Ig" evidence="10">
    <location>
        <begin position="233"/>
        <end position="323"/>
    </location>
</feature>
<evidence type="ECO:0000313" key="11">
    <source>
        <dbReference type="EMBL" id="OJG34586.1"/>
    </source>
</evidence>
<keyword evidence="12" id="KW-1185">Reference proteome</keyword>
<dbReference type="InterPro" id="IPR011252">
    <property type="entry name" value="Fibrogen-bd_dom1"/>
</dbReference>
<protein>
    <submittedName>
        <fullName evidence="11">LPXTG-domain-containing protein cell wall anchor domain</fullName>
    </submittedName>
</protein>
<keyword evidence="4" id="KW-0732">Signal</keyword>
<evidence type="ECO:0000256" key="5">
    <source>
        <dbReference type="ARBA" id="ARBA00023088"/>
    </source>
</evidence>
<keyword evidence="7" id="KW-1133">Transmembrane helix</keyword>
<dbReference type="STRING" id="319970.RV00_GL000806"/>
<feature type="domain" description="Collagen binding" evidence="8">
    <location>
        <begin position="355"/>
        <end position="480"/>
    </location>
</feature>
<dbReference type="Pfam" id="PF17961">
    <property type="entry name" value="Big_8"/>
    <property type="match status" value="1"/>
</dbReference>
<keyword evidence="3" id="KW-0964">Secreted</keyword>
<dbReference type="GO" id="GO:0005518">
    <property type="term" value="F:collagen binding"/>
    <property type="evidence" value="ECO:0007669"/>
    <property type="project" value="InterPro"/>
</dbReference>
<evidence type="ECO:0000256" key="1">
    <source>
        <dbReference type="ARBA" id="ARBA00004168"/>
    </source>
</evidence>
<keyword evidence="7" id="KW-0812">Transmembrane</keyword>
<dbReference type="RefSeq" id="WP_071863156.1">
    <property type="nucleotide sequence ID" value="NZ_JBHLVS010000030.1"/>
</dbReference>
<dbReference type="OrthoDB" id="1744455at2"/>
<evidence type="ECO:0000259" key="10">
    <source>
        <dbReference type="Pfam" id="PF17961"/>
    </source>
</evidence>
<evidence type="ECO:0000259" key="9">
    <source>
        <dbReference type="Pfam" id="PF17802"/>
    </source>
</evidence>
<dbReference type="EMBL" id="JXKM01000013">
    <property type="protein sequence ID" value="OJG34586.1"/>
    <property type="molecule type" value="Genomic_DNA"/>
</dbReference>
<evidence type="ECO:0000259" key="8">
    <source>
        <dbReference type="Pfam" id="PF05737"/>
    </source>
</evidence>
<name>A0A1L8SRC9_9ENTE</name>
<dbReference type="Gene3D" id="2.60.40.10">
    <property type="entry name" value="Immunoglobulins"/>
    <property type="match status" value="2"/>
</dbReference>
<comment type="subcellular location">
    <subcellularLocation>
        <location evidence="1">Secreted</location>
        <location evidence="1">Cell wall</location>
        <topology evidence="1">Peptidoglycan-anchor</topology>
    </subcellularLocation>
</comment>
<dbReference type="InterPro" id="IPR013783">
    <property type="entry name" value="Ig-like_fold"/>
</dbReference>
<evidence type="ECO:0000256" key="4">
    <source>
        <dbReference type="ARBA" id="ARBA00022729"/>
    </source>
</evidence>
<dbReference type="Gene3D" id="2.60.40.1280">
    <property type="match status" value="2"/>
</dbReference>
<keyword evidence="5" id="KW-0572">Peptidoglycan-anchor</keyword>
<dbReference type="Pfam" id="PF05737">
    <property type="entry name" value="Collagen_bind"/>
    <property type="match status" value="1"/>
</dbReference>
<dbReference type="NCBIfam" id="TIGR01167">
    <property type="entry name" value="LPXTG_anchor"/>
    <property type="match status" value="1"/>
</dbReference>
<feature type="transmembrane region" description="Helical" evidence="7">
    <location>
        <begin position="1359"/>
        <end position="1379"/>
    </location>
</feature>
<dbReference type="GO" id="GO:0007155">
    <property type="term" value="P:cell adhesion"/>
    <property type="evidence" value="ECO:0007669"/>
    <property type="project" value="InterPro"/>
</dbReference>
<proteinExistence type="predicted"/>
<sequence length="1392" mass="155942">MMHKGRRIFSGLLLIGMLISLFPLKNAARAEDAPAKDDILVTNVQITNQLGETIADQGEIATDELLTLDLSWEMAQSKLIEEGESFVIPLPQALNYLEANGSLPDGMGNYQLSGNQLQLTFTQNYQMEPDDRLPDYGSVKQYQGTLKLQAQATETEEKTLALDFGNQILQHVTIKSEAKNKEQIPIEEGNQSNENRTDLNDPHDLNERNVWVIRSMKVLNEAGEPFTEEQPPTRNDNIQIDFTWALKDDVDIADGDYYTYQLPNYFAVHNALIDEELENSTPGGDSLGTFDLSTTGVLTIKFNGKASGLSNREGTIELFTQLDISEEIIQIVTEEEINEDGSTSGKVEVSVAKAKITKVGTIDTENNNNVINWEIIINENSLKLANVKVTDALGHGQRFLTTGCEIPDGKGGWVTAPAGFYQCIHNHENGDFVLNFPDLEKNNKKLDHPVKFIVRSKITDVTTVSSYSNSAVIEGTNFDFSRADASVDRVDIDNYKFLNDSQFEKGILDWRIKATIEHDGGTIVDQMYPNTSWPDGALHYLAEDTLVIEDALGNKIESGDWKFIPTEEVKKKGKIIRFGIKLKNAGTYYLSYQTKTFDVPPTIGKDITNYAWIEGVRYNGSQKIDDDNLLGVLKYHAGTDYTKREITWWTTINRNKIVMKNAEITDLYSRVDGINNKSALRLNAETLKIYPHNANGHIDESRELELDEDFTLESKGDDYVDGFVIKLIGDYATTSETLEIRYNTHFNMENQKTSDNGLQSNYFVNSAIVRYKNDADEDGYDSHETEMWVDNLFGKNGWKYGAYVAKGEEYKNQKSPFEGEKPGENSVYWTVPLNIWGLKLPAGTVIKEDLQAGQTRGDIRIHKVDFARENYTVILKNIGAQLQENVDFKIIPNGEDSNDFGVELLKEIDEPFAIFIKAKASNDVFQYKNKVEMAVEGMNTLNLEALVEKSSQSAWLSKTGTQGIEDDQGAFQANWELVLNKDARTVKDPVITDTIVTNEQTFQQKDGKVKVKAYKAIKKNLGNFEKGEEVDLTKDGCSVDLENDMVNGTQTLKVSLGASIDGPYIIEYFTNIDPALRNGTQIRNAAKLLGLDQVISETTKTIEVKSTQGSGTSTGVDGSLKIRKLDEKRELIDKVAEFELYRVDASDNLLKFLSSVKVKGERIVEVVGTSVDLEKIVNLRYGKYAIKEITSPDGYELDGTTHRFTIDNTNKDYIYEAINKKIKPFELSILKLSKADESKLIDAKFTLYPENSDQALATAVTDNNGIGKFKKNDDTSYVLEAGKKYRVKEMEAPKGFVKFKDDFVVTISQKGEVTVSYNNVDLDAKDLSVTQGQGEANSQIQFTARNDARMPLPKTGGDGLAATITLGLAAILIALWYHFPIKKRRDWHEESR</sequence>
<evidence type="ECO:0000256" key="3">
    <source>
        <dbReference type="ARBA" id="ARBA00022525"/>
    </source>
</evidence>
<dbReference type="InterPro" id="IPR008966">
    <property type="entry name" value="Adhesion_dom_sf"/>
</dbReference>
<organism evidence="11 12">
    <name type="scientific">Enterococcus devriesei</name>
    <dbReference type="NCBI Taxonomy" id="319970"/>
    <lineage>
        <taxon>Bacteria</taxon>
        <taxon>Bacillati</taxon>
        <taxon>Bacillota</taxon>
        <taxon>Bacilli</taxon>
        <taxon>Lactobacillales</taxon>
        <taxon>Enterococcaceae</taxon>
        <taxon>Enterococcus</taxon>
    </lineage>
</organism>
<feature type="domain" description="SpaA-like prealbumin fold" evidence="9">
    <location>
        <begin position="1118"/>
        <end position="1220"/>
    </location>
</feature>
<dbReference type="InterPro" id="IPR041033">
    <property type="entry name" value="SpaA_PFL_dom_1"/>
</dbReference>
<dbReference type="Gene3D" id="2.60.40.740">
    <property type="match status" value="3"/>
</dbReference>
<evidence type="ECO:0000256" key="2">
    <source>
        <dbReference type="ARBA" id="ARBA00022512"/>
    </source>
</evidence>
<feature type="domain" description="SpaA-like prealbumin fold" evidence="9">
    <location>
        <begin position="1227"/>
        <end position="1319"/>
    </location>
</feature>